<keyword evidence="1" id="KW-1133">Transmembrane helix</keyword>
<organism evidence="2 3">
    <name type="scientific">Cryobacterium sinapicolor</name>
    <dbReference type="NCBI Taxonomy" id="1259236"/>
    <lineage>
        <taxon>Bacteria</taxon>
        <taxon>Bacillati</taxon>
        <taxon>Actinomycetota</taxon>
        <taxon>Actinomycetes</taxon>
        <taxon>Micrococcales</taxon>
        <taxon>Microbacteriaceae</taxon>
        <taxon>Cryobacterium</taxon>
    </lineage>
</organism>
<proteinExistence type="predicted"/>
<dbReference type="Pfam" id="PF14329">
    <property type="entry name" value="DUF4386"/>
    <property type="match status" value="1"/>
</dbReference>
<protein>
    <submittedName>
        <fullName evidence="2">DUF4386 domain-containing protein</fullName>
    </submittedName>
</protein>
<feature type="transmembrane region" description="Helical" evidence="1">
    <location>
        <begin position="46"/>
        <end position="73"/>
    </location>
</feature>
<reference evidence="2 3" key="1">
    <citation type="submission" date="2019-03" db="EMBL/GenBank/DDBJ databases">
        <title>Genomics of glacier-inhabiting Cryobacterium strains.</title>
        <authorList>
            <person name="Liu Q."/>
            <person name="Xin Y.-H."/>
        </authorList>
    </citation>
    <scope>NUCLEOTIDE SEQUENCE [LARGE SCALE GENOMIC DNA]</scope>
    <source>
        <strain evidence="2 3">TMT1-23-1</strain>
    </source>
</reference>
<evidence type="ECO:0000313" key="3">
    <source>
        <dbReference type="Proteomes" id="UP000297853"/>
    </source>
</evidence>
<feature type="transmembrane region" description="Helical" evidence="1">
    <location>
        <begin position="196"/>
        <end position="217"/>
    </location>
</feature>
<evidence type="ECO:0000313" key="2">
    <source>
        <dbReference type="EMBL" id="TFC96328.1"/>
    </source>
</evidence>
<sequence>MKLYRSTAVTAGVFFLLTEVAAIAGVAFYSPILNGADYITGAGAEGSILLGLLFELLLVIAAVATAITLYPILKWQHEGLALAFVAARVLEAAIILVGSFSLLAIVTLRQQFEATPDADPATLSTIGSTLVALRDWTYLFGPGFALGAASLLLASLMYSSRLVPRGIAVLGLVGGALISLSAIAVMLGLYGQFSTLGLVVALPVFAWELSLALWLILKGFRPVSILSTPVPSLTPAAREASVHRST</sequence>
<keyword evidence="1" id="KW-0812">Transmembrane</keyword>
<name>A0ABY2IXC7_9MICO</name>
<dbReference type="InterPro" id="IPR025495">
    <property type="entry name" value="DUF4386"/>
</dbReference>
<dbReference type="Proteomes" id="UP000297853">
    <property type="component" value="Unassembled WGS sequence"/>
</dbReference>
<gene>
    <name evidence="2" type="ORF">E3T28_12775</name>
</gene>
<keyword evidence="3" id="KW-1185">Reference proteome</keyword>
<feature type="transmembrane region" description="Helical" evidence="1">
    <location>
        <begin position="168"/>
        <end position="190"/>
    </location>
</feature>
<dbReference type="RefSeq" id="WP_134431877.1">
    <property type="nucleotide sequence ID" value="NZ_SOGQ01000067.1"/>
</dbReference>
<evidence type="ECO:0000256" key="1">
    <source>
        <dbReference type="SAM" id="Phobius"/>
    </source>
</evidence>
<dbReference type="EMBL" id="SOGQ01000067">
    <property type="protein sequence ID" value="TFC96328.1"/>
    <property type="molecule type" value="Genomic_DNA"/>
</dbReference>
<comment type="caution">
    <text evidence="2">The sequence shown here is derived from an EMBL/GenBank/DDBJ whole genome shotgun (WGS) entry which is preliminary data.</text>
</comment>
<feature type="transmembrane region" description="Helical" evidence="1">
    <location>
        <begin position="136"/>
        <end position="156"/>
    </location>
</feature>
<keyword evidence="1" id="KW-0472">Membrane</keyword>
<accession>A0ABY2IXC7</accession>
<feature type="transmembrane region" description="Helical" evidence="1">
    <location>
        <begin position="80"/>
        <end position="106"/>
    </location>
</feature>